<feature type="transmembrane region" description="Helical" evidence="5">
    <location>
        <begin position="293"/>
        <end position="316"/>
    </location>
</feature>
<feature type="compositionally biased region" description="Polar residues" evidence="4">
    <location>
        <begin position="68"/>
        <end position="77"/>
    </location>
</feature>
<evidence type="ECO:0000256" key="1">
    <source>
        <dbReference type="ARBA" id="ARBA00022692"/>
    </source>
</evidence>
<keyword evidence="1 5" id="KW-0812">Transmembrane</keyword>
<dbReference type="OrthoDB" id="5393181at2759"/>
<keyword evidence="7" id="KW-1185">Reference proteome</keyword>
<dbReference type="PANTHER" id="PTHR28263">
    <property type="entry name" value="GOLGI TO ER TRAFFIC PROTEIN 2"/>
    <property type="match status" value="1"/>
</dbReference>
<evidence type="ECO:0000256" key="3">
    <source>
        <dbReference type="ARBA" id="ARBA00023136"/>
    </source>
</evidence>
<evidence type="ECO:0000313" key="6">
    <source>
        <dbReference type="EMBL" id="GJE99758.1"/>
    </source>
</evidence>
<protein>
    <recommendedName>
        <fullName evidence="8">Golgi to ER traffic protein 2</fullName>
    </recommendedName>
</protein>
<sequence>MSTAAAKAEARRKAILNRGADRLAKLTTSARGEDSPVYSSPDPPLAPLPTHSTNVRQFLGEDTPTPPIQSRTASNSRPAPFASQPDPSVWSDEQQQQLMNALMGAARGASPSFPSQQPQSVDALPEDNPLAALMSMMPPAGGQGGAGMPPGMVPPGANMFGQPPAQRKPKTLLQKLLPIVHLIAGWALLAYFVFWKEPQAFEAQPHTSAAEGSAWRRWAELGWRRPEDVWGVQFVPFFWAFTTLTIVLHSWRIFQGLDPVQPPMLLSLALPHLPAPLPSIIINGMKYMQIGSVFFDDIAVLLFGVGFIIWLASWFAS</sequence>
<dbReference type="EMBL" id="BPQB01000119">
    <property type="protein sequence ID" value="GJE99758.1"/>
    <property type="molecule type" value="Genomic_DNA"/>
</dbReference>
<evidence type="ECO:0000313" key="7">
    <source>
        <dbReference type="Proteomes" id="UP000703269"/>
    </source>
</evidence>
<feature type="region of interest" description="Disordered" evidence="4">
    <location>
        <begin position="27"/>
        <end position="93"/>
    </location>
</feature>
<gene>
    <name evidence="6" type="ORF">PsYK624_160290</name>
</gene>
<evidence type="ECO:0000256" key="5">
    <source>
        <dbReference type="SAM" id="Phobius"/>
    </source>
</evidence>
<dbReference type="GO" id="GO:0006890">
    <property type="term" value="P:retrograde vesicle-mediated transport, Golgi to endoplasmic reticulum"/>
    <property type="evidence" value="ECO:0007669"/>
    <property type="project" value="TreeGrafter"/>
</dbReference>
<dbReference type="InterPro" id="IPR028143">
    <property type="entry name" value="Get2/sif1"/>
</dbReference>
<accession>A0A9P3GRI9</accession>
<name>A0A9P3GRI9_9APHY</name>
<evidence type="ECO:0008006" key="8">
    <source>
        <dbReference type="Google" id="ProtNLM"/>
    </source>
</evidence>
<keyword evidence="3 5" id="KW-0472">Membrane</keyword>
<dbReference type="Pfam" id="PF08690">
    <property type="entry name" value="GET2"/>
    <property type="match status" value="1"/>
</dbReference>
<evidence type="ECO:0000256" key="4">
    <source>
        <dbReference type="SAM" id="MobiDB-lite"/>
    </source>
</evidence>
<proteinExistence type="predicted"/>
<organism evidence="6 7">
    <name type="scientific">Phanerochaete sordida</name>
    <dbReference type="NCBI Taxonomy" id="48140"/>
    <lineage>
        <taxon>Eukaryota</taxon>
        <taxon>Fungi</taxon>
        <taxon>Dikarya</taxon>
        <taxon>Basidiomycota</taxon>
        <taxon>Agaricomycotina</taxon>
        <taxon>Agaricomycetes</taxon>
        <taxon>Polyporales</taxon>
        <taxon>Phanerochaetaceae</taxon>
        <taxon>Phanerochaete</taxon>
    </lineage>
</organism>
<dbReference type="PANTHER" id="PTHR28263:SF1">
    <property type="entry name" value="GOLGI TO ER TRAFFIC PROTEIN 2"/>
    <property type="match status" value="1"/>
</dbReference>
<dbReference type="Proteomes" id="UP000703269">
    <property type="component" value="Unassembled WGS sequence"/>
</dbReference>
<keyword evidence="2 5" id="KW-1133">Transmembrane helix</keyword>
<feature type="transmembrane region" description="Helical" evidence="5">
    <location>
        <begin position="230"/>
        <end position="248"/>
    </location>
</feature>
<comment type="caution">
    <text evidence="6">The sequence shown here is derived from an EMBL/GenBank/DDBJ whole genome shotgun (WGS) entry which is preliminary data.</text>
</comment>
<reference evidence="6 7" key="1">
    <citation type="submission" date="2021-08" db="EMBL/GenBank/DDBJ databases">
        <title>Draft Genome Sequence of Phanerochaete sordida strain YK-624.</title>
        <authorList>
            <person name="Mori T."/>
            <person name="Dohra H."/>
            <person name="Suzuki T."/>
            <person name="Kawagishi H."/>
            <person name="Hirai H."/>
        </authorList>
    </citation>
    <scope>NUCLEOTIDE SEQUENCE [LARGE SCALE GENOMIC DNA]</scope>
    <source>
        <strain evidence="6 7">YK-624</strain>
    </source>
</reference>
<feature type="transmembrane region" description="Helical" evidence="5">
    <location>
        <begin position="176"/>
        <end position="195"/>
    </location>
</feature>
<dbReference type="AlphaFoldDB" id="A0A9P3GRI9"/>
<evidence type="ECO:0000256" key="2">
    <source>
        <dbReference type="ARBA" id="ARBA00022989"/>
    </source>
</evidence>